<reference evidence="1" key="2">
    <citation type="submission" date="2020-11" db="EMBL/GenBank/DDBJ databases">
        <authorList>
            <person name="McCartney M.A."/>
            <person name="Auch B."/>
            <person name="Kono T."/>
            <person name="Mallez S."/>
            <person name="Becker A."/>
            <person name="Gohl D.M."/>
            <person name="Silverstein K.A.T."/>
            <person name="Koren S."/>
            <person name="Bechman K.B."/>
            <person name="Herman A."/>
            <person name="Abrahante J.E."/>
            <person name="Garbe J."/>
        </authorList>
    </citation>
    <scope>NUCLEOTIDE SEQUENCE</scope>
    <source>
        <strain evidence="1">Duluth1</strain>
        <tissue evidence="1">Whole animal</tissue>
    </source>
</reference>
<accession>A0A9D4LSP4</accession>
<sequence length="86" mass="10227">MDLKLNDMDSPLKAHEGLEKKADSFEKKFKQLCVHMDDLANDTSKQLKKWTIKIERTWETDGRLKTGAYHIERVYECSIKNNIRHY</sequence>
<dbReference type="EMBL" id="JAIWYP010000002">
    <property type="protein sequence ID" value="KAH3863993.1"/>
    <property type="molecule type" value="Genomic_DNA"/>
</dbReference>
<protein>
    <submittedName>
        <fullName evidence="1">Uncharacterized protein</fullName>
    </submittedName>
</protein>
<gene>
    <name evidence="1" type="ORF">DPMN_027003</name>
</gene>
<keyword evidence="2" id="KW-1185">Reference proteome</keyword>
<proteinExistence type="predicted"/>
<organism evidence="1 2">
    <name type="scientific">Dreissena polymorpha</name>
    <name type="common">Zebra mussel</name>
    <name type="synonym">Mytilus polymorpha</name>
    <dbReference type="NCBI Taxonomy" id="45954"/>
    <lineage>
        <taxon>Eukaryota</taxon>
        <taxon>Metazoa</taxon>
        <taxon>Spiralia</taxon>
        <taxon>Lophotrochozoa</taxon>
        <taxon>Mollusca</taxon>
        <taxon>Bivalvia</taxon>
        <taxon>Autobranchia</taxon>
        <taxon>Heteroconchia</taxon>
        <taxon>Euheterodonta</taxon>
        <taxon>Imparidentia</taxon>
        <taxon>Neoheterodontei</taxon>
        <taxon>Myida</taxon>
        <taxon>Dreissenoidea</taxon>
        <taxon>Dreissenidae</taxon>
        <taxon>Dreissena</taxon>
    </lineage>
</organism>
<dbReference type="AlphaFoldDB" id="A0A9D4LSP4"/>
<evidence type="ECO:0000313" key="2">
    <source>
        <dbReference type="Proteomes" id="UP000828390"/>
    </source>
</evidence>
<comment type="caution">
    <text evidence="1">The sequence shown here is derived from an EMBL/GenBank/DDBJ whole genome shotgun (WGS) entry which is preliminary data.</text>
</comment>
<evidence type="ECO:0000313" key="1">
    <source>
        <dbReference type="EMBL" id="KAH3863993.1"/>
    </source>
</evidence>
<dbReference type="Proteomes" id="UP000828390">
    <property type="component" value="Unassembled WGS sequence"/>
</dbReference>
<name>A0A9D4LSP4_DREPO</name>
<reference evidence="1" key="1">
    <citation type="journal article" date="2019" name="bioRxiv">
        <title>The Genome of the Zebra Mussel, Dreissena polymorpha: A Resource for Invasive Species Research.</title>
        <authorList>
            <person name="McCartney M.A."/>
            <person name="Auch B."/>
            <person name="Kono T."/>
            <person name="Mallez S."/>
            <person name="Zhang Y."/>
            <person name="Obille A."/>
            <person name="Becker A."/>
            <person name="Abrahante J.E."/>
            <person name="Garbe J."/>
            <person name="Badalamenti J.P."/>
            <person name="Herman A."/>
            <person name="Mangelson H."/>
            <person name="Liachko I."/>
            <person name="Sullivan S."/>
            <person name="Sone E.D."/>
            <person name="Koren S."/>
            <person name="Silverstein K.A.T."/>
            <person name="Beckman K.B."/>
            <person name="Gohl D.M."/>
        </authorList>
    </citation>
    <scope>NUCLEOTIDE SEQUENCE</scope>
    <source>
        <strain evidence="1">Duluth1</strain>
        <tissue evidence="1">Whole animal</tissue>
    </source>
</reference>